<dbReference type="CDD" id="cd00018">
    <property type="entry name" value="AP2"/>
    <property type="match status" value="1"/>
</dbReference>
<keyword evidence="5" id="KW-0804">Transcription</keyword>
<dbReference type="GO" id="GO:0005634">
    <property type="term" value="C:nucleus"/>
    <property type="evidence" value="ECO:0007669"/>
    <property type="project" value="UniProtKB-SubCell"/>
</dbReference>
<dbReference type="AlphaFoldDB" id="A0AAE1MN78"/>
<comment type="subcellular location">
    <subcellularLocation>
        <location evidence="1">Nucleus</location>
    </subcellularLocation>
</comment>
<dbReference type="GO" id="GO:0003700">
    <property type="term" value="F:DNA-binding transcription factor activity"/>
    <property type="evidence" value="ECO:0007669"/>
    <property type="project" value="InterPro"/>
</dbReference>
<evidence type="ECO:0000256" key="7">
    <source>
        <dbReference type="ARBA" id="ARBA00024343"/>
    </source>
</evidence>
<dbReference type="SMART" id="SM00380">
    <property type="entry name" value="AP2"/>
    <property type="match status" value="1"/>
</dbReference>
<evidence type="ECO:0000256" key="8">
    <source>
        <dbReference type="SAM" id="MobiDB-lite"/>
    </source>
</evidence>
<reference evidence="10" key="1">
    <citation type="submission" date="2023-10" db="EMBL/GenBank/DDBJ databases">
        <title>Chromosome-level genome of the transformable northern wattle, Acacia crassicarpa.</title>
        <authorList>
            <person name="Massaro I."/>
            <person name="Sinha N.R."/>
            <person name="Poethig S."/>
            <person name="Leichty A.R."/>
        </authorList>
    </citation>
    <scope>NUCLEOTIDE SEQUENCE</scope>
    <source>
        <strain evidence="10">Acra3RX</strain>
        <tissue evidence="10">Leaf</tissue>
    </source>
</reference>
<evidence type="ECO:0000256" key="3">
    <source>
        <dbReference type="ARBA" id="ARBA00023015"/>
    </source>
</evidence>
<dbReference type="InterPro" id="IPR036955">
    <property type="entry name" value="AP2/ERF_dom_sf"/>
</dbReference>
<keyword evidence="11" id="KW-1185">Reference proteome</keyword>
<feature type="domain" description="AP2/ERF" evidence="9">
    <location>
        <begin position="27"/>
        <end position="84"/>
    </location>
</feature>
<dbReference type="EMBL" id="JAWXYG010000005">
    <property type="protein sequence ID" value="KAK4271734.1"/>
    <property type="molecule type" value="Genomic_DNA"/>
</dbReference>
<keyword evidence="6" id="KW-0539">Nucleus</keyword>
<keyword evidence="3" id="KW-0805">Transcription regulation</keyword>
<feature type="compositionally biased region" description="Polar residues" evidence="8">
    <location>
        <begin position="157"/>
        <end position="173"/>
    </location>
</feature>
<proteinExistence type="inferred from homology"/>
<evidence type="ECO:0000256" key="4">
    <source>
        <dbReference type="ARBA" id="ARBA00023125"/>
    </source>
</evidence>
<name>A0AAE1MN78_9FABA</name>
<dbReference type="PANTHER" id="PTHR31194">
    <property type="entry name" value="SHN SHINE , DNA BINDING / TRANSCRIPTION FACTOR"/>
    <property type="match status" value="1"/>
</dbReference>
<organism evidence="10 11">
    <name type="scientific">Acacia crassicarpa</name>
    <name type="common">northern wattle</name>
    <dbReference type="NCBI Taxonomy" id="499986"/>
    <lineage>
        <taxon>Eukaryota</taxon>
        <taxon>Viridiplantae</taxon>
        <taxon>Streptophyta</taxon>
        <taxon>Embryophyta</taxon>
        <taxon>Tracheophyta</taxon>
        <taxon>Spermatophyta</taxon>
        <taxon>Magnoliopsida</taxon>
        <taxon>eudicotyledons</taxon>
        <taxon>Gunneridae</taxon>
        <taxon>Pentapetalae</taxon>
        <taxon>rosids</taxon>
        <taxon>fabids</taxon>
        <taxon>Fabales</taxon>
        <taxon>Fabaceae</taxon>
        <taxon>Caesalpinioideae</taxon>
        <taxon>mimosoid clade</taxon>
        <taxon>Acacieae</taxon>
        <taxon>Acacia</taxon>
    </lineage>
</organism>
<dbReference type="PRINTS" id="PR00367">
    <property type="entry name" value="ETHRSPELEMNT"/>
</dbReference>
<sequence length="327" mass="35025">MKTPPGNETKSGRTATKKSSSSRGHHRFVGVRQRPSGRWVAEIKDSLQKVRLWLGTFDTAEDAARAYDAAARALCGANARTNFELPDHSIGGGGFRYAPDNMEPFSFEDIPEAGADSVNGLLGALRAKLFDDKGKTSSKPTTSITGSSVTSNSSTTRNHCGSTEISISSSNPTKAKRVNIVSEPVVDPETTTMRSVNLGWSNDIPWQSQTRTNHEGSESGLLADAVCGGAISWPFSAADQEPESILHGDFSSPPKFCSDHGLSSNGENGQMKNVVSLQMNQIGGTSSSDQCLWTPEQQQSFVNDCDNQNSWFSSGGSWDPLLYAPLG</sequence>
<dbReference type="InterPro" id="IPR016177">
    <property type="entry name" value="DNA-bd_dom_sf"/>
</dbReference>
<feature type="compositionally biased region" description="Low complexity" evidence="8">
    <location>
        <begin position="141"/>
        <end position="156"/>
    </location>
</feature>
<dbReference type="Proteomes" id="UP001293593">
    <property type="component" value="Unassembled WGS sequence"/>
</dbReference>
<dbReference type="PANTHER" id="PTHR31194:SF189">
    <property type="entry name" value="AP2_ERF DOMAIN-CONTAINING PROTEIN"/>
    <property type="match status" value="1"/>
</dbReference>
<evidence type="ECO:0000256" key="6">
    <source>
        <dbReference type="ARBA" id="ARBA00023242"/>
    </source>
</evidence>
<dbReference type="SUPFAM" id="SSF54171">
    <property type="entry name" value="DNA-binding domain"/>
    <property type="match status" value="1"/>
</dbReference>
<protein>
    <recommendedName>
        <fullName evidence="9">AP2/ERF domain-containing protein</fullName>
    </recommendedName>
</protein>
<comment type="similarity">
    <text evidence="7">Belongs to the AP2/ERF transcription factor family. ERF subfamily.</text>
</comment>
<feature type="compositionally biased region" description="Polar residues" evidence="8">
    <location>
        <begin position="1"/>
        <end position="22"/>
    </location>
</feature>
<dbReference type="Pfam" id="PF00847">
    <property type="entry name" value="AP2"/>
    <property type="match status" value="1"/>
</dbReference>
<evidence type="ECO:0000259" key="9">
    <source>
        <dbReference type="PROSITE" id="PS51032"/>
    </source>
</evidence>
<dbReference type="FunFam" id="3.30.730.10:FF:000005">
    <property type="entry name" value="ethylene-responsive transcription factor RAP2-11"/>
    <property type="match status" value="1"/>
</dbReference>
<keyword evidence="2" id="KW-0536">Nodulation</keyword>
<dbReference type="GO" id="GO:0003677">
    <property type="term" value="F:DNA binding"/>
    <property type="evidence" value="ECO:0007669"/>
    <property type="project" value="UniProtKB-KW"/>
</dbReference>
<accession>A0AAE1MN78</accession>
<evidence type="ECO:0000256" key="5">
    <source>
        <dbReference type="ARBA" id="ARBA00023163"/>
    </source>
</evidence>
<comment type="caution">
    <text evidence="10">The sequence shown here is derived from an EMBL/GenBank/DDBJ whole genome shotgun (WGS) entry which is preliminary data.</text>
</comment>
<keyword evidence="4" id="KW-0238">DNA-binding</keyword>
<dbReference type="InterPro" id="IPR001471">
    <property type="entry name" value="AP2/ERF_dom"/>
</dbReference>
<dbReference type="GO" id="GO:0009877">
    <property type="term" value="P:nodulation"/>
    <property type="evidence" value="ECO:0007669"/>
    <property type="project" value="UniProtKB-KW"/>
</dbReference>
<evidence type="ECO:0000313" key="11">
    <source>
        <dbReference type="Proteomes" id="UP001293593"/>
    </source>
</evidence>
<dbReference type="InterPro" id="IPR050913">
    <property type="entry name" value="AP2/ERF_ERF"/>
</dbReference>
<dbReference type="Gene3D" id="3.30.730.10">
    <property type="entry name" value="AP2/ERF domain"/>
    <property type="match status" value="1"/>
</dbReference>
<feature type="region of interest" description="Disordered" evidence="8">
    <location>
        <begin position="1"/>
        <end position="31"/>
    </location>
</feature>
<feature type="region of interest" description="Disordered" evidence="8">
    <location>
        <begin position="132"/>
        <end position="174"/>
    </location>
</feature>
<gene>
    <name evidence="10" type="ORF">QN277_020380</name>
</gene>
<dbReference type="PROSITE" id="PS51032">
    <property type="entry name" value="AP2_ERF"/>
    <property type="match status" value="1"/>
</dbReference>
<evidence type="ECO:0000313" key="10">
    <source>
        <dbReference type="EMBL" id="KAK4271734.1"/>
    </source>
</evidence>
<evidence type="ECO:0000256" key="2">
    <source>
        <dbReference type="ARBA" id="ARBA00022458"/>
    </source>
</evidence>
<evidence type="ECO:0000256" key="1">
    <source>
        <dbReference type="ARBA" id="ARBA00004123"/>
    </source>
</evidence>